<name>A0AA36MTB9_9DINO</name>
<dbReference type="GO" id="GO:0005525">
    <property type="term" value="F:GTP binding"/>
    <property type="evidence" value="ECO:0007669"/>
    <property type="project" value="UniProtKB-KW"/>
</dbReference>
<evidence type="ECO:0000256" key="1">
    <source>
        <dbReference type="ARBA" id="ARBA00022741"/>
    </source>
</evidence>
<organism evidence="5 6">
    <name type="scientific">Effrenium voratum</name>
    <dbReference type="NCBI Taxonomy" id="2562239"/>
    <lineage>
        <taxon>Eukaryota</taxon>
        <taxon>Sar</taxon>
        <taxon>Alveolata</taxon>
        <taxon>Dinophyceae</taxon>
        <taxon>Suessiales</taxon>
        <taxon>Symbiodiniaceae</taxon>
        <taxon>Effrenium</taxon>
    </lineage>
</organism>
<accession>A0AA36MTB9</accession>
<gene>
    <name evidence="5" type="ORF">EVOR1521_LOCUS6824</name>
</gene>
<dbReference type="InterPro" id="IPR024156">
    <property type="entry name" value="Small_GTPase_ARF"/>
</dbReference>
<feature type="binding site" evidence="3">
    <location>
        <begin position="84"/>
        <end position="87"/>
    </location>
    <ligand>
        <name>GTP</name>
        <dbReference type="ChEBI" id="CHEBI:37565"/>
    </ligand>
</feature>
<dbReference type="AlphaFoldDB" id="A0AA36MTB9"/>
<proteinExistence type="predicted"/>
<protein>
    <submittedName>
        <fullName evidence="5">Uncharacterized protein</fullName>
    </submittedName>
</protein>
<dbReference type="InterPro" id="IPR027417">
    <property type="entry name" value="P-loop_NTPase"/>
</dbReference>
<feature type="binding site" evidence="4">
    <location>
        <position position="3"/>
    </location>
    <ligand>
        <name>Mg(2+)</name>
        <dbReference type="ChEBI" id="CHEBI:18420"/>
    </ligand>
</feature>
<keyword evidence="2 3" id="KW-0342">GTP-binding</keyword>
<keyword evidence="4" id="KW-0460">Magnesium</keyword>
<keyword evidence="6" id="KW-1185">Reference proteome</keyword>
<evidence type="ECO:0000313" key="5">
    <source>
        <dbReference type="EMBL" id="CAJ1378227.1"/>
    </source>
</evidence>
<comment type="caution">
    <text evidence="5">The sequence shown here is derived from an EMBL/GenBank/DDBJ whole genome shotgun (WGS) entry which is preliminary data.</text>
</comment>
<dbReference type="EMBL" id="CAUJNA010000524">
    <property type="protein sequence ID" value="CAJ1378227.1"/>
    <property type="molecule type" value="Genomic_DNA"/>
</dbReference>
<dbReference type="SUPFAM" id="SSF52540">
    <property type="entry name" value="P-loop containing nucleoside triphosphate hydrolases"/>
    <property type="match status" value="1"/>
</dbReference>
<dbReference type="GO" id="GO:0046872">
    <property type="term" value="F:metal ion binding"/>
    <property type="evidence" value="ECO:0007669"/>
    <property type="project" value="UniProtKB-KW"/>
</dbReference>
<evidence type="ECO:0000256" key="2">
    <source>
        <dbReference type="ARBA" id="ARBA00023134"/>
    </source>
</evidence>
<dbReference type="CDD" id="cd00878">
    <property type="entry name" value="Arf_Arl"/>
    <property type="match status" value="1"/>
</dbReference>
<reference evidence="5" key="1">
    <citation type="submission" date="2023-08" db="EMBL/GenBank/DDBJ databases">
        <authorList>
            <person name="Chen Y."/>
            <person name="Shah S."/>
            <person name="Dougan E. K."/>
            <person name="Thang M."/>
            <person name="Chan C."/>
        </authorList>
    </citation>
    <scope>NUCLEOTIDE SEQUENCE</scope>
</reference>
<dbReference type="PANTHER" id="PTHR11711">
    <property type="entry name" value="ADP RIBOSYLATION FACTOR-RELATED"/>
    <property type="match status" value="1"/>
</dbReference>
<dbReference type="InterPro" id="IPR006689">
    <property type="entry name" value="Small_GTPase_ARF/SAR"/>
</dbReference>
<dbReference type="Proteomes" id="UP001178507">
    <property type="component" value="Unassembled WGS sequence"/>
</dbReference>
<dbReference type="Gene3D" id="3.40.50.300">
    <property type="entry name" value="P-loop containing nucleotide triphosphate hydrolases"/>
    <property type="match status" value="1"/>
</dbReference>
<keyword evidence="4" id="KW-0479">Metal-binding</keyword>
<dbReference type="Pfam" id="PF00025">
    <property type="entry name" value="Arf"/>
    <property type="match status" value="1"/>
</dbReference>
<keyword evidence="1 3" id="KW-0547">Nucleotide-binding</keyword>
<evidence type="ECO:0000256" key="4">
    <source>
        <dbReference type="PIRSR" id="PIRSR606689-2"/>
    </source>
</evidence>
<dbReference type="GO" id="GO:0003924">
    <property type="term" value="F:GTPase activity"/>
    <property type="evidence" value="ECO:0007669"/>
    <property type="project" value="InterPro"/>
</dbReference>
<evidence type="ECO:0000313" key="6">
    <source>
        <dbReference type="Proteomes" id="UP001178507"/>
    </source>
</evidence>
<sequence length="478" mass="53652">MPTIGFNVETITRKLESLTVWDLGLRSKMRPLVRHYCDSTDAFIFMVDATDREFFWDAEELFEYTRRGLQEHDRDTVPCLVFANKSDHPGAMSLQEISDRLSLPEAAKTCPVHVQPCDAKTGEGVEAGLDFLARAKGVGLWFGAPSPTDSPAPPEPLSTVEGASLADENFLRALEPGARPRLKSMGPEEIMRLVLLSGEDTLETLAAVRSGYDVHATRMHFWATRAQAARAKWRALKVSQDSRRFLEALLPATEEEREALLRAVYSDKIDDPTWAISVMPPDRRTPEADEDWLERIQQLESYGGELDSFCALLRLAFILLKAFERREAIKRMDALLHRLEPDYAFHETRQYVALQLAHLALAQVPALKEAPFQQLEQRCPELCQEDCIYKYYSRSVLAAGSASFVVPDVAPLPSVISVPEATWHEQLDDDGFLEAVQRKALSSWGLPSLARLSYLLLRQGLRWTGREDHGGSGGGGIW</sequence>
<evidence type="ECO:0000256" key="3">
    <source>
        <dbReference type="PIRSR" id="PIRSR606689-1"/>
    </source>
</evidence>
<dbReference type="SMART" id="SM00177">
    <property type="entry name" value="ARF"/>
    <property type="match status" value="1"/>
</dbReference>
<dbReference type="PROSITE" id="PS51417">
    <property type="entry name" value="ARF"/>
    <property type="match status" value="1"/>
</dbReference>